<evidence type="ECO:0000313" key="4">
    <source>
        <dbReference type="Proteomes" id="UP000649573"/>
    </source>
</evidence>
<accession>A0ABQ2UCT0</accession>
<feature type="compositionally biased region" description="Pro residues" evidence="1">
    <location>
        <begin position="39"/>
        <end position="50"/>
    </location>
</feature>
<name>A0ABQ2UCT0_9PSEU</name>
<protein>
    <recommendedName>
        <fullName evidence="5">Flagellar basal body-associated protein FliL</fullName>
    </recommendedName>
</protein>
<evidence type="ECO:0008006" key="5">
    <source>
        <dbReference type="Google" id="ProtNLM"/>
    </source>
</evidence>
<reference evidence="4" key="1">
    <citation type="journal article" date="2019" name="Int. J. Syst. Evol. Microbiol.">
        <title>The Global Catalogue of Microorganisms (GCM) 10K type strain sequencing project: providing services to taxonomists for standard genome sequencing and annotation.</title>
        <authorList>
            <consortium name="The Broad Institute Genomics Platform"/>
            <consortium name="The Broad Institute Genome Sequencing Center for Infectious Disease"/>
            <person name="Wu L."/>
            <person name="Ma J."/>
        </authorList>
    </citation>
    <scope>NUCLEOTIDE SEQUENCE [LARGE SCALE GENOMIC DNA]</scope>
    <source>
        <strain evidence="4">JCM 3296</strain>
    </source>
</reference>
<gene>
    <name evidence="3" type="ORF">GCM10010178_11830</name>
</gene>
<evidence type="ECO:0000256" key="2">
    <source>
        <dbReference type="SAM" id="Phobius"/>
    </source>
</evidence>
<feature type="compositionally biased region" description="Low complexity" evidence="1">
    <location>
        <begin position="197"/>
        <end position="208"/>
    </location>
</feature>
<dbReference type="RefSeq" id="WP_189252508.1">
    <property type="nucleotide sequence ID" value="NZ_BMRE01000002.1"/>
</dbReference>
<feature type="compositionally biased region" description="Polar residues" evidence="1">
    <location>
        <begin position="84"/>
        <end position="94"/>
    </location>
</feature>
<feature type="transmembrane region" description="Helical" evidence="2">
    <location>
        <begin position="165"/>
        <end position="185"/>
    </location>
</feature>
<proteinExistence type="predicted"/>
<keyword evidence="2" id="KW-0812">Transmembrane</keyword>
<evidence type="ECO:0000256" key="1">
    <source>
        <dbReference type="SAM" id="MobiDB-lite"/>
    </source>
</evidence>
<feature type="compositionally biased region" description="Polar residues" evidence="1">
    <location>
        <begin position="109"/>
        <end position="121"/>
    </location>
</feature>
<feature type="compositionally biased region" description="Low complexity" evidence="1">
    <location>
        <begin position="51"/>
        <end position="60"/>
    </location>
</feature>
<keyword evidence="4" id="KW-1185">Reference proteome</keyword>
<evidence type="ECO:0000313" key="3">
    <source>
        <dbReference type="EMBL" id="GGU21253.1"/>
    </source>
</evidence>
<keyword evidence="2" id="KW-1133">Transmembrane helix</keyword>
<dbReference type="Proteomes" id="UP000649573">
    <property type="component" value="Unassembled WGS sequence"/>
</dbReference>
<feature type="region of interest" description="Disordered" evidence="1">
    <location>
        <begin position="189"/>
        <end position="215"/>
    </location>
</feature>
<comment type="caution">
    <text evidence="3">The sequence shown here is derived from an EMBL/GenBank/DDBJ whole genome shotgun (WGS) entry which is preliminary data.</text>
</comment>
<organism evidence="3 4">
    <name type="scientific">Lentzea flava</name>
    <dbReference type="NCBI Taxonomy" id="103732"/>
    <lineage>
        <taxon>Bacteria</taxon>
        <taxon>Bacillati</taxon>
        <taxon>Actinomycetota</taxon>
        <taxon>Actinomycetes</taxon>
        <taxon>Pseudonocardiales</taxon>
        <taxon>Pseudonocardiaceae</taxon>
        <taxon>Lentzea</taxon>
    </lineage>
</organism>
<sequence length="369" mass="38372">MTWQEELQKLDLELASGRISADDYRRRRDEVLAGSASAPAPPQQQGPFAPPFRWQATPPQQGQPPANPDATQVVGTGQAAPTPDATQVVNTQQKGDADRTQFVRPVTGPNPQQGGWQSQAPISAPPPWTTGDGGFGPVGDPSPGWIAQGPEAFDDAGERSGKGKIFAIIGVVLVLALIGGGIWWFTSRPSSGGGGETTAQTTSQTPTSKPKPKDDLEIAELPGTQEDQSGIKTFDDVVAQKLLTDEENAAYTTAGASKVRVGVSKLPNGDVVQVITVQATDAAAAATAVEALSALQVKFGMKPYSGVSPASVSTHQVDVAGDKKGSVRAHYVHKNTIVRVQVAGKDQAAISKDFDTVLAAQLSALPTGA</sequence>
<keyword evidence="2" id="KW-0472">Membrane</keyword>
<dbReference type="EMBL" id="BMRE01000002">
    <property type="protein sequence ID" value="GGU21253.1"/>
    <property type="molecule type" value="Genomic_DNA"/>
</dbReference>
<feature type="region of interest" description="Disordered" evidence="1">
    <location>
        <begin position="30"/>
        <end position="122"/>
    </location>
</feature>